<dbReference type="PROSITE" id="PS50250">
    <property type="entry name" value="PCI"/>
    <property type="match status" value="1"/>
</dbReference>
<dbReference type="SMART" id="SM00088">
    <property type="entry name" value="PINT"/>
    <property type="match status" value="1"/>
</dbReference>
<dbReference type="Pfam" id="PF01399">
    <property type="entry name" value="PCI"/>
    <property type="match status" value="1"/>
</dbReference>
<evidence type="ECO:0000256" key="1">
    <source>
        <dbReference type="ARBA" id="ARBA00008482"/>
    </source>
</evidence>
<dbReference type="HOGENOM" id="CLU_054426_0_1_1"/>
<evidence type="ECO:0000313" key="5">
    <source>
        <dbReference type="Proteomes" id="UP000030854"/>
    </source>
</evidence>
<dbReference type="PANTHER" id="PTHR15350">
    <property type="entry name" value="COP9 SIGNALOSOME COMPLEX SUBUNIT 7/DENDRITIC CELL PROTEIN GA17"/>
    <property type="match status" value="1"/>
</dbReference>
<evidence type="ECO:0000259" key="3">
    <source>
        <dbReference type="PROSITE" id="PS50250"/>
    </source>
</evidence>
<proteinExistence type="inferred from homology"/>
<accession>A0A0B1P1N4</accession>
<dbReference type="STRING" id="52586.A0A0B1P1N4"/>
<sequence>MEQTRALNALAPYITLTKSATSPRAAADLIECATSAPNTFVFAELLEAPEIQVLANSPNYSSYLKLLEIFSYGTYQTYCRTSSLPKLSIVQTIKLRQLSFLTLATNPANLTYDILLSALGLKTYRELENLVISAIYAGLVECTLDPYNKRVIVTSISPLRDLEPNSIPSMLKSLDVWSSRCTSTLTDLERYITKYKTEALKRQRSKVALATEMEMLAERKSVEGEEINTFTGMKVESVGTSNIESERADYKDENAMDIDKEEFRNM</sequence>
<dbReference type="OMA" id="GTYKQFR"/>
<dbReference type="Pfam" id="PF22061">
    <property type="entry name" value="CSN7_HB_subdom"/>
    <property type="match status" value="1"/>
</dbReference>
<dbReference type="Proteomes" id="UP000030854">
    <property type="component" value="Unassembled WGS sequence"/>
</dbReference>
<dbReference type="PANTHER" id="PTHR15350:SF5">
    <property type="entry name" value="COP9 SIGNALOSOME COMPLEX SUBUNIT 7"/>
    <property type="match status" value="1"/>
</dbReference>
<keyword evidence="2" id="KW-0736">Signalosome</keyword>
<evidence type="ECO:0000256" key="2">
    <source>
        <dbReference type="ARBA" id="ARBA00022790"/>
    </source>
</evidence>
<feature type="domain" description="PCI" evidence="3">
    <location>
        <begin position="2"/>
        <end position="158"/>
    </location>
</feature>
<dbReference type="EMBL" id="JNVN01003122">
    <property type="protein sequence ID" value="KHJ31210.1"/>
    <property type="molecule type" value="Genomic_DNA"/>
</dbReference>
<keyword evidence="5" id="KW-1185">Reference proteome</keyword>
<dbReference type="AlphaFoldDB" id="A0A0B1P1N4"/>
<reference evidence="4 5" key="1">
    <citation type="journal article" date="2014" name="BMC Genomics">
        <title>Adaptive genomic structural variation in the grape powdery mildew pathogen, Erysiphe necator.</title>
        <authorList>
            <person name="Jones L."/>
            <person name="Riaz S."/>
            <person name="Morales-Cruz A."/>
            <person name="Amrine K.C."/>
            <person name="McGuire B."/>
            <person name="Gubler W.D."/>
            <person name="Walker M.A."/>
            <person name="Cantu D."/>
        </authorList>
    </citation>
    <scope>NUCLEOTIDE SEQUENCE [LARGE SCALE GENOMIC DNA]</scope>
    <source>
        <strain evidence="5">c</strain>
    </source>
</reference>
<organism evidence="4 5">
    <name type="scientific">Uncinula necator</name>
    <name type="common">Grape powdery mildew</name>
    <dbReference type="NCBI Taxonomy" id="52586"/>
    <lineage>
        <taxon>Eukaryota</taxon>
        <taxon>Fungi</taxon>
        <taxon>Dikarya</taxon>
        <taxon>Ascomycota</taxon>
        <taxon>Pezizomycotina</taxon>
        <taxon>Leotiomycetes</taxon>
        <taxon>Erysiphales</taxon>
        <taxon>Erysiphaceae</taxon>
        <taxon>Erysiphe</taxon>
    </lineage>
</organism>
<dbReference type="InterPro" id="IPR000717">
    <property type="entry name" value="PCI_dom"/>
</dbReference>
<dbReference type="GO" id="GO:0008180">
    <property type="term" value="C:COP9 signalosome"/>
    <property type="evidence" value="ECO:0007669"/>
    <property type="project" value="UniProtKB-KW"/>
</dbReference>
<comment type="caution">
    <text evidence="4">The sequence shown here is derived from an EMBL/GenBank/DDBJ whole genome shotgun (WGS) entry which is preliminary data.</text>
</comment>
<comment type="similarity">
    <text evidence="1">Belongs to the CSN7/EIF3M family. CSN7 subfamily.</text>
</comment>
<evidence type="ECO:0000313" key="4">
    <source>
        <dbReference type="EMBL" id="KHJ31210.1"/>
    </source>
</evidence>
<name>A0A0B1P1N4_UNCNE</name>
<dbReference type="InterPro" id="IPR045237">
    <property type="entry name" value="COPS7/eIF3m"/>
</dbReference>
<gene>
    <name evidence="4" type="ORF">EV44_g2452</name>
</gene>
<protein>
    <submittedName>
        <fullName evidence="4">Putative pci domain-containing protein</fullName>
    </submittedName>
</protein>